<evidence type="ECO:0000313" key="2">
    <source>
        <dbReference type="EMBL" id="PRO71099.1"/>
    </source>
</evidence>
<organism evidence="2 3">
    <name type="scientific">Alteromonas alba</name>
    <dbReference type="NCBI Taxonomy" id="2079529"/>
    <lineage>
        <taxon>Bacteria</taxon>
        <taxon>Pseudomonadati</taxon>
        <taxon>Pseudomonadota</taxon>
        <taxon>Gammaproteobacteria</taxon>
        <taxon>Alteromonadales</taxon>
        <taxon>Alteromonadaceae</taxon>
        <taxon>Alteromonas/Salinimonas group</taxon>
        <taxon>Alteromonas</taxon>
    </lineage>
</organism>
<gene>
    <name evidence="2" type="ORF">C6Y40_23390</name>
</gene>
<dbReference type="AlphaFoldDB" id="A0A2S9V3S1"/>
<feature type="region of interest" description="Disordered" evidence="1">
    <location>
        <begin position="45"/>
        <end position="68"/>
    </location>
</feature>
<dbReference type="EMBL" id="PVNP01000214">
    <property type="protein sequence ID" value="PRO71099.1"/>
    <property type="molecule type" value="Genomic_DNA"/>
</dbReference>
<sequence>MNAIEILEKLAIEPNLRLNKFTIEDIHAVEKEIQLAGENNPMLTIVEPHEPEPSEPSEPPEESINKIN</sequence>
<evidence type="ECO:0000313" key="3">
    <source>
        <dbReference type="Proteomes" id="UP000238949"/>
    </source>
</evidence>
<evidence type="ECO:0000256" key="1">
    <source>
        <dbReference type="SAM" id="MobiDB-lite"/>
    </source>
</evidence>
<comment type="caution">
    <text evidence="2">The sequence shown here is derived from an EMBL/GenBank/DDBJ whole genome shotgun (WGS) entry which is preliminary data.</text>
</comment>
<dbReference type="Proteomes" id="UP000238949">
    <property type="component" value="Unassembled WGS sequence"/>
</dbReference>
<accession>A0A2S9V3S1</accession>
<dbReference type="RefSeq" id="WP_105936798.1">
    <property type="nucleotide sequence ID" value="NZ_PVNP01000214.1"/>
</dbReference>
<proteinExistence type="predicted"/>
<name>A0A2S9V3S1_9ALTE</name>
<reference evidence="3" key="1">
    <citation type="journal article" date="2020" name="Int. J. Syst. Evol. Microbiol.">
        <title>Alteromonas alba sp. nov., a marine bacterium isolated from the seawater of the West Pacific Ocean.</title>
        <authorList>
            <person name="Sun C."/>
            <person name="Wu Y.-H."/>
            <person name="Xamxidin M."/>
            <person name="Cheng H."/>
            <person name="Xu X.-W."/>
        </authorList>
    </citation>
    <scope>NUCLEOTIDE SEQUENCE [LARGE SCALE GENOMIC DNA]</scope>
    <source>
        <strain evidence="3">190</strain>
    </source>
</reference>
<protein>
    <submittedName>
        <fullName evidence="2">Uncharacterized protein</fullName>
    </submittedName>
</protein>
<keyword evidence="3" id="KW-1185">Reference proteome</keyword>